<comment type="caution">
    <text evidence="1">The sequence shown here is derived from an EMBL/GenBank/DDBJ whole genome shotgun (WGS) entry which is preliminary data.</text>
</comment>
<dbReference type="EMBL" id="MNUY01000082">
    <property type="protein sequence ID" value="OIO12719.1"/>
    <property type="molecule type" value="Genomic_DNA"/>
</dbReference>
<dbReference type="AlphaFoldDB" id="A0A1J4TRG2"/>
<reference evidence="1 2" key="1">
    <citation type="journal article" date="2016" name="Environ. Microbiol.">
        <title>Genomic resolution of a cold subsurface aquifer community provides metabolic insights for novel microbes adapted to high CO concentrations.</title>
        <authorList>
            <person name="Probst A.J."/>
            <person name="Castelle C.J."/>
            <person name="Singh A."/>
            <person name="Brown C.T."/>
            <person name="Anantharaman K."/>
            <person name="Sharon I."/>
            <person name="Hug L.A."/>
            <person name="Burstein D."/>
            <person name="Emerson J.B."/>
            <person name="Thomas B.C."/>
            <person name="Banfield J.F."/>
        </authorList>
    </citation>
    <scope>NUCLEOTIDE SEQUENCE [LARGE SCALE GENOMIC DNA]</scope>
    <source>
        <strain evidence="1">CG1_02_37_22</strain>
    </source>
</reference>
<gene>
    <name evidence="1" type="ORF">AUJ73_05180</name>
</gene>
<evidence type="ECO:0008006" key="3">
    <source>
        <dbReference type="Google" id="ProtNLM"/>
    </source>
</evidence>
<dbReference type="Proteomes" id="UP000183120">
    <property type="component" value="Unassembled WGS sequence"/>
</dbReference>
<dbReference type="STRING" id="1805209.AUJ73_05180"/>
<evidence type="ECO:0000313" key="2">
    <source>
        <dbReference type="Proteomes" id="UP000183120"/>
    </source>
</evidence>
<dbReference type="Gene3D" id="2.40.300.10">
    <property type="entry name" value="Head decoration protein D"/>
    <property type="match status" value="1"/>
</dbReference>
<proteinExistence type="predicted"/>
<feature type="non-terminal residue" evidence="1">
    <location>
        <position position="1"/>
    </location>
</feature>
<protein>
    <recommendedName>
        <fullName evidence="3">Peptidase G2 IMC autoproteolytic cleavage domain-containing protein</fullName>
    </recommendedName>
</protein>
<sequence>AYYVDPSNGTNSVIVSGNVGVGTTGPGFKMDVQGGYINTSTGFCINGDCKTAWNQVQGYFTQTGSVLYPNSTAWNLGIGTTSPGAKLDVNGDILLSSATSKITKATRIVQDGGTVGTTYYVKLYDTTSTESKTLSFKMQAYAGSEYAADVDIFIPAYVHYQDANVNGAQVTTRLGGLTSQDNTFKNIIITGTIGADVDIQVWLQYYVDYAGRRIYITEKPGSEPITWTGITTSAPANIQKTVAFVSGAKNENGIVSTNAGNVGIGTTGPNYRLDVNGTNSTTNFYLTGLASGTAHGAANWFTLGSGTTLAFYDSNGLIYRTGVDMTYLSGGSSHFNVGGSERLTILSSGNVGVGTATPEVKFHVNGPAFVYGEGNGLLLDTSAAANARTGFMKYGGYEGMYVAGNTTVLRLAHRTDSAYVYGGTPTIREDLYINAAGNVGIGTTAPGTNLHVYRGGTYNVDVIRAQDGGHSIGLGVDSAATYWGASIFQDGTKRFTIESNNGILVGGGYQGSNAPADGAVIQGSVGIGTTGPGYKLDVNGTVNMGGFTTANADEWPKVVWLRNTGAGWDEGLIKGSSARGAWGRTGFGIHMEASKHFGFFSSGWDPLVDIEGGSGRMYIKGNVGIGTTGPTGKLNVNQNDSINPVSGSNIGSLNLTHPTSGGMSMITFKSTVNWPSDGGYLAFYDDNNSYNYWGNSGENSALVLGTTNDGQGGASDVVALRSQAAVIADAPSLLVPSGKVGIGTTNPGSYKLDVTGDIHTTGSFVGSVNLSGNNLTGAALVQTQKLLVAADTGSQGLIPAGYSMYVVNDVRVGGNFIGTGADVAEKINSMGVLEAGDVVVAYDNMKIKRSDKAYDRRVVGVISTNPSLIMAEKRDGHLVAMTGTVPAKVVGKVEIGDLLTTSDTAGYAMVCPKATLRGDTSSKPNEVSPRWEIKCEGAIIGKAMEKFSGEKGTINMLVMMK</sequence>
<name>A0A1J4TRG2_9BACT</name>
<organism evidence="1 2">
    <name type="scientific">Candidatus Gottesmanbacteria bacterium CG1_02_37_22</name>
    <dbReference type="NCBI Taxonomy" id="1805209"/>
    <lineage>
        <taxon>Bacteria</taxon>
        <taxon>Candidatus Gottesmaniibacteriota</taxon>
    </lineage>
</organism>
<evidence type="ECO:0000313" key="1">
    <source>
        <dbReference type="EMBL" id="OIO12719.1"/>
    </source>
</evidence>
<accession>A0A1J4TRG2</accession>